<dbReference type="PANTHER" id="PTHR31885">
    <property type="entry name" value="GH04784P"/>
    <property type="match status" value="1"/>
</dbReference>
<proteinExistence type="inferred from homology"/>
<evidence type="ECO:0000313" key="8">
    <source>
        <dbReference type="Proteomes" id="UP001598673"/>
    </source>
</evidence>
<keyword evidence="4 6" id="KW-1133">Transmembrane helix</keyword>
<gene>
    <name evidence="7" type="ORF">ACFWGY_19750</name>
</gene>
<organism evidence="7 8">
    <name type="scientific">Prauserella salsuginis</name>
    <dbReference type="NCBI Taxonomy" id="387889"/>
    <lineage>
        <taxon>Bacteria</taxon>
        <taxon>Bacillati</taxon>
        <taxon>Actinomycetota</taxon>
        <taxon>Actinomycetes</taxon>
        <taxon>Pseudonocardiales</taxon>
        <taxon>Pseudonocardiaceae</taxon>
        <taxon>Prauserella</taxon>
        <taxon>Prauserella salsuginis group</taxon>
    </lineage>
</organism>
<comment type="similarity">
    <text evidence="2">Belongs to the TMEM86 family.</text>
</comment>
<evidence type="ECO:0000256" key="3">
    <source>
        <dbReference type="ARBA" id="ARBA00022692"/>
    </source>
</evidence>
<dbReference type="Proteomes" id="UP001598673">
    <property type="component" value="Unassembled WGS sequence"/>
</dbReference>
<reference evidence="7 8" key="1">
    <citation type="submission" date="2024-09" db="EMBL/GenBank/DDBJ databases">
        <title>The Natural Products Discovery Center: Release of the First 8490 Sequenced Strains for Exploring Actinobacteria Biosynthetic Diversity.</title>
        <authorList>
            <person name="Kalkreuter E."/>
            <person name="Kautsar S.A."/>
            <person name="Yang D."/>
            <person name="Bader C.D."/>
            <person name="Teijaro C.N."/>
            <person name="Fluegel L."/>
            <person name="Davis C.M."/>
            <person name="Simpson J.R."/>
            <person name="Lauterbach L."/>
            <person name="Steele A.D."/>
            <person name="Gui C."/>
            <person name="Meng S."/>
            <person name="Li G."/>
            <person name="Viehrig K."/>
            <person name="Ye F."/>
            <person name="Su P."/>
            <person name="Kiefer A.F."/>
            <person name="Nichols A."/>
            <person name="Cepeda A.J."/>
            <person name="Yan W."/>
            <person name="Fan B."/>
            <person name="Jiang Y."/>
            <person name="Adhikari A."/>
            <person name="Zheng C.-J."/>
            <person name="Schuster L."/>
            <person name="Cowan T.M."/>
            <person name="Smanski M.J."/>
            <person name="Chevrette M.G."/>
            <person name="De Carvalho L.P.S."/>
            <person name="Shen B."/>
        </authorList>
    </citation>
    <scope>NUCLEOTIDE SEQUENCE [LARGE SCALE GENOMIC DNA]</scope>
    <source>
        <strain evidence="7 8">NPDC060353</strain>
    </source>
</reference>
<evidence type="ECO:0000256" key="6">
    <source>
        <dbReference type="SAM" id="Phobius"/>
    </source>
</evidence>
<evidence type="ECO:0000256" key="5">
    <source>
        <dbReference type="ARBA" id="ARBA00023136"/>
    </source>
</evidence>
<protein>
    <submittedName>
        <fullName evidence="7">Lysoplasmalogenase</fullName>
    </submittedName>
</protein>
<evidence type="ECO:0000256" key="2">
    <source>
        <dbReference type="ARBA" id="ARBA00007375"/>
    </source>
</evidence>
<accession>A0ABW6G8P9</accession>
<feature type="transmembrane region" description="Helical" evidence="6">
    <location>
        <begin position="200"/>
        <end position="219"/>
    </location>
</feature>
<keyword evidence="3 6" id="KW-0812">Transmembrane</keyword>
<dbReference type="EMBL" id="JBHXCV010000013">
    <property type="protein sequence ID" value="MFD6795572.1"/>
    <property type="molecule type" value="Genomic_DNA"/>
</dbReference>
<feature type="transmembrane region" description="Helical" evidence="6">
    <location>
        <begin position="12"/>
        <end position="32"/>
    </location>
</feature>
<evidence type="ECO:0000256" key="1">
    <source>
        <dbReference type="ARBA" id="ARBA00004141"/>
    </source>
</evidence>
<feature type="transmembrane region" description="Helical" evidence="6">
    <location>
        <begin position="124"/>
        <end position="144"/>
    </location>
</feature>
<name>A0ABW6G8P9_9PSEU</name>
<comment type="caution">
    <text evidence="7">The sequence shown here is derived from an EMBL/GenBank/DDBJ whole genome shotgun (WGS) entry which is preliminary data.</text>
</comment>
<keyword evidence="5 6" id="KW-0472">Membrane</keyword>
<evidence type="ECO:0000256" key="4">
    <source>
        <dbReference type="ARBA" id="ARBA00022989"/>
    </source>
</evidence>
<dbReference type="PANTHER" id="PTHR31885:SF6">
    <property type="entry name" value="GH04784P"/>
    <property type="match status" value="1"/>
</dbReference>
<sequence length="239" mass="24272">MNRSSAAPRGAVGPSAVLAGTYAAIGVVHLVVQLTGPGWLSRPTQVLLMPLLAGWLWCAAPERTRLVRLVVAALALSWLGDTLPAAFTGDAAFLAMVGGFLLAQVTYIVAFWPYRHASLLRTPAVTGYVVAFGVLFGLCAPGAGGMLVPVAIYGLCLTAMAVLATGVGTLAGLGGAVFFVSDGLIALGAFADWYDPPAPGFWVMLTYLAGQALLAVGAVRAGGVTATTGATAPRSTAPE</sequence>
<dbReference type="InterPro" id="IPR012506">
    <property type="entry name" value="TMEM86B-like"/>
</dbReference>
<comment type="subcellular location">
    <subcellularLocation>
        <location evidence="1">Membrane</location>
        <topology evidence="1">Multi-pass membrane protein</topology>
    </subcellularLocation>
</comment>
<dbReference type="Pfam" id="PF07947">
    <property type="entry name" value="YhhN"/>
    <property type="match status" value="1"/>
</dbReference>
<feature type="transmembrane region" description="Helical" evidence="6">
    <location>
        <begin position="150"/>
        <end position="170"/>
    </location>
</feature>
<evidence type="ECO:0000313" key="7">
    <source>
        <dbReference type="EMBL" id="MFD6795572.1"/>
    </source>
</evidence>
<feature type="transmembrane region" description="Helical" evidence="6">
    <location>
        <begin position="93"/>
        <end position="112"/>
    </location>
</feature>
<dbReference type="RefSeq" id="WP_258938178.1">
    <property type="nucleotide sequence ID" value="NZ_JANBBF010000014.1"/>
</dbReference>
<keyword evidence="8" id="KW-1185">Reference proteome</keyword>